<dbReference type="InterPro" id="IPR003673">
    <property type="entry name" value="CoA-Trfase_fam_III"/>
</dbReference>
<dbReference type="PANTHER" id="PTHR48207:SF3">
    <property type="entry name" value="SUCCINATE--HYDROXYMETHYLGLUTARATE COA-TRANSFERASE"/>
    <property type="match status" value="1"/>
</dbReference>
<dbReference type="Gene3D" id="3.40.50.10540">
    <property type="entry name" value="Crotonobetainyl-coa:carnitine coa-transferase, domain 1"/>
    <property type="match status" value="1"/>
</dbReference>
<dbReference type="PANTHER" id="PTHR48207">
    <property type="entry name" value="SUCCINATE--HYDROXYMETHYLGLUTARATE COA-TRANSFERASE"/>
    <property type="match status" value="1"/>
</dbReference>
<organism evidence="2 3">
    <name type="scientific">Ottowia thiooxydans</name>
    <dbReference type="NCBI Taxonomy" id="219182"/>
    <lineage>
        <taxon>Bacteria</taxon>
        <taxon>Pseudomonadati</taxon>
        <taxon>Pseudomonadota</taxon>
        <taxon>Betaproteobacteria</taxon>
        <taxon>Burkholderiales</taxon>
        <taxon>Comamonadaceae</taxon>
        <taxon>Ottowia</taxon>
    </lineage>
</organism>
<evidence type="ECO:0000256" key="1">
    <source>
        <dbReference type="ARBA" id="ARBA00022679"/>
    </source>
</evidence>
<dbReference type="InterPro" id="IPR044855">
    <property type="entry name" value="CoA-Trfase_III_dom3_sf"/>
</dbReference>
<accession>A0ABV2Q240</accession>
<comment type="caution">
    <text evidence="2">The sequence shown here is derived from an EMBL/GenBank/DDBJ whole genome shotgun (WGS) entry which is preliminary data.</text>
</comment>
<dbReference type="InterPro" id="IPR023606">
    <property type="entry name" value="CoA-Trfase_III_dom_1_sf"/>
</dbReference>
<proteinExistence type="predicted"/>
<gene>
    <name evidence="2" type="ORF">ABIE13_000192</name>
</gene>
<dbReference type="Pfam" id="PF02515">
    <property type="entry name" value="CoA_transf_3"/>
    <property type="match status" value="1"/>
</dbReference>
<evidence type="ECO:0000313" key="3">
    <source>
        <dbReference type="Proteomes" id="UP001549320"/>
    </source>
</evidence>
<dbReference type="EMBL" id="JBEPSH010000001">
    <property type="protein sequence ID" value="MET4575095.1"/>
    <property type="molecule type" value="Genomic_DNA"/>
</dbReference>
<name>A0ABV2Q240_9BURK</name>
<dbReference type="Proteomes" id="UP001549320">
    <property type="component" value="Unassembled WGS sequence"/>
</dbReference>
<keyword evidence="3" id="KW-1185">Reference proteome</keyword>
<dbReference type="EC" id="2.8.3.13" evidence="2"/>
<dbReference type="Gene3D" id="3.30.1540.10">
    <property type="entry name" value="formyl-coa transferase, domain 3"/>
    <property type="match status" value="1"/>
</dbReference>
<keyword evidence="1 2" id="KW-0808">Transferase</keyword>
<dbReference type="SUPFAM" id="SSF89796">
    <property type="entry name" value="CoA-transferase family III (CaiB/BaiF)"/>
    <property type="match status" value="1"/>
</dbReference>
<reference evidence="2 3" key="1">
    <citation type="submission" date="2024-06" db="EMBL/GenBank/DDBJ databases">
        <title>Sorghum-associated microbial communities from plants grown in Nebraska, USA.</title>
        <authorList>
            <person name="Schachtman D."/>
        </authorList>
    </citation>
    <scope>NUCLEOTIDE SEQUENCE [LARGE SCALE GENOMIC DNA]</scope>
    <source>
        <strain evidence="2 3">2709</strain>
    </source>
</reference>
<sequence>MALLRGVRVLSIEQYGAGPFATEYLAALGAEVIKIEQPGEGGDVSRQVGPHFNPKLPETAQSLFFHSLNTDKKSIALDLRTERGRDVFKRLVAKSDAVLNNLRGDVPAKLGITYADLSSANPKIVCAHLSGYGREGPRAKWPGYDYLMQAEAGYFSLTGEPDGPPSRMGLSMIDYMTGVVMSLGLVSGVLNARSSGTGSDVDVSLFDVALHNLNYLAAWYLNAGATTHRQARSAHPSLVPCQLYKTADGWIYLMCNKEKFWAALCKCIERPEWTKDPRYQDFPSRWEHRNELTELIDHALSARTTGEWMAIFGGQVPASPVLSMDDALESDYVHDRQRIMTVRSDEGEEVRLVRNPLSSSKSDGEPKNMAPMLGEHTDDVLLECGFDAEEIAALRTEGVL</sequence>
<dbReference type="InterPro" id="IPR050483">
    <property type="entry name" value="CoA-transferase_III_domain"/>
</dbReference>
<protein>
    <submittedName>
        <fullName evidence="2">Succinate--hydroxymethylglutarate CoA-transferase</fullName>
        <ecNumber evidence="2">2.8.3.13</ecNumber>
    </submittedName>
</protein>
<dbReference type="RefSeq" id="WP_354440350.1">
    <property type="nucleotide sequence ID" value="NZ_JBEPSH010000001.1"/>
</dbReference>
<dbReference type="GO" id="GO:0047369">
    <property type="term" value="F:succinate-hydroxymethylglutarate CoA-transferase activity"/>
    <property type="evidence" value="ECO:0007669"/>
    <property type="project" value="UniProtKB-EC"/>
</dbReference>
<evidence type="ECO:0000313" key="2">
    <source>
        <dbReference type="EMBL" id="MET4575095.1"/>
    </source>
</evidence>